<sequence>MCGLLAVGPRFPPWDRSECNEGKTLGWEGKMQHYHTFGKTSPCQFNESTNMSGSRG</sequence>
<dbReference type="AlphaFoldDB" id="A0A6P8BKB5"/>
<reference evidence="2" key="1">
    <citation type="journal article" date="2019" name="Mol. Biol. Evol.">
        <title>Blast fungal genomes show frequent chromosomal changes, gene gains and losses, and effector gene turnover.</title>
        <authorList>
            <person name="Gomez Luciano L.B."/>
            <person name="Jason Tsai I."/>
            <person name="Chuma I."/>
            <person name="Tosa Y."/>
            <person name="Chen Y.H."/>
            <person name="Li J.Y."/>
            <person name="Li M.Y."/>
            <person name="Jade Lu M.Y."/>
            <person name="Nakayashiki H."/>
            <person name="Li W.H."/>
        </authorList>
    </citation>
    <scope>NUCLEOTIDE SEQUENCE</scope>
    <source>
        <strain evidence="2">NI907</strain>
    </source>
</reference>
<protein>
    <submittedName>
        <fullName evidence="2">Uncharacterized protein</fullName>
    </submittedName>
</protein>
<reference evidence="2" key="2">
    <citation type="submission" date="2019-10" db="EMBL/GenBank/DDBJ databases">
        <authorList>
            <consortium name="NCBI Genome Project"/>
        </authorList>
    </citation>
    <scope>NUCLEOTIDE SEQUENCE</scope>
    <source>
        <strain evidence="2">NI907</strain>
    </source>
</reference>
<organism evidence="1 2">
    <name type="scientific">Pyricularia grisea</name>
    <name type="common">Crabgrass-specific blast fungus</name>
    <name type="synonym">Magnaporthe grisea</name>
    <dbReference type="NCBI Taxonomy" id="148305"/>
    <lineage>
        <taxon>Eukaryota</taxon>
        <taxon>Fungi</taxon>
        <taxon>Dikarya</taxon>
        <taxon>Ascomycota</taxon>
        <taxon>Pezizomycotina</taxon>
        <taxon>Sordariomycetes</taxon>
        <taxon>Sordariomycetidae</taxon>
        <taxon>Magnaporthales</taxon>
        <taxon>Pyriculariaceae</taxon>
        <taxon>Pyricularia</taxon>
    </lineage>
</organism>
<accession>A0A6P8BKB5</accession>
<evidence type="ECO:0000313" key="2">
    <source>
        <dbReference type="RefSeq" id="XP_030987439.1"/>
    </source>
</evidence>
<name>A0A6P8BKB5_PYRGI</name>
<dbReference type="GeneID" id="41957270"/>
<gene>
    <name evidence="2" type="ORF">PgNI_02291</name>
</gene>
<dbReference type="Proteomes" id="UP000515153">
    <property type="component" value="Unplaced"/>
</dbReference>
<proteinExistence type="predicted"/>
<dbReference type="RefSeq" id="XP_030987439.1">
    <property type="nucleotide sequence ID" value="XM_031122358.1"/>
</dbReference>
<keyword evidence="1" id="KW-1185">Reference proteome</keyword>
<evidence type="ECO:0000313" key="1">
    <source>
        <dbReference type="Proteomes" id="UP000515153"/>
    </source>
</evidence>
<dbReference type="KEGG" id="pgri:PgNI_02291"/>
<reference evidence="2" key="3">
    <citation type="submission" date="2025-08" db="UniProtKB">
        <authorList>
            <consortium name="RefSeq"/>
        </authorList>
    </citation>
    <scope>IDENTIFICATION</scope>
    <source>
        <strain evidence="2">NI907</strain>
    </source>
</reference>